<protein>
    <submittedName>
        <fullName evidence="7">Aspartate/methionine/tyrosine aminotransferase</fullName>
    </submittedName>
</protein>
<evidence type="ECO:0000313" key="8">
    <source>
        <dbReference type="Proteomes" id="UP000181981"/>
    </source>
</evidence>
<evidence type="ECO:0000256" key="4">
    <source>
        <dbReference type="ARBA" id="ARBA00022679"/>
    </source>
</evidence>
<sequence length="466" mass="51073">MLAIYKKSIQLVKKTTYFTKGFPILHQNYNRQILLIMNPQAAELNSVIQAKSTPVFELLSERGKNIFFPKKGILGQTAEAKGTKINATIGAAIEDDGTPMRLEAVASKINMDPSLVFPYAPSFGRPDIRAKWKSMIYEKNPSIAGVELSLPVVTNALTHGISMAGYMFADAQDEIIVPDLFWGNYNLTLTNAYGCSLGKFNLFKDGGFDLESFETKLNEGGIGKKIVILNFPNNPSGYTPTVEEQDAIVAVIKKAADAGNKIVTITDDAYFGLVYEEGIATESIFAPLSQLHENVLAVKVDGATKEDYVWGFRVGFITYGIKGGDAELYSALESKTAGAIRGNISNAANISQSLLLSAFESEEYAQQKEAKYHIMQKRYDAVKKALTEEKYKECFEAIPYNSGYFMCVQLAEGLVGDEVRQLLITKYGIGVIALGNVLRVAFAAVAASDVKELFDGIYNACKDCKK</sequence>
<dbReference type="InterPro" id="IPR015424">
    <property type="entry name" value="PyrdxlP-dep_Trfase"/>
</dbReference>
<dbReference type="PANTHER" id="PTHR46383:SF1">
    <property type="entry name" value="ASPARTATE AMINOTRANSFERASE"/>
    <property type="match status" value="1"/>
</dbReference>
<comment type="similarity">
    <text evidence="2">Belongs to the class-I pyridoxal-phosphate-dependent aminotransferase family.</text>
</comment>
<evidence type="ECO:0000259" key="6">
    <source>
        <dbReference type="Pfam" id="PF00155"/>
    </source>
</evidence>
<dbReference type="Pfam" id="PF00155">
    <property type="entry name" value="Aminotran_1_2"/>
    <property type="match status" value="1"/>
</dbReference>
<comment type="cofactor">
    <cofactor evidence="1">
        <name>pyridoxal 5'-phosphate</name>
        <dbReference type="ChEBI" id="CHEBI:597326"/>
    </cofactor>
</comment>
<feature type="domain" description="Aminotransferase class I/classII large" evidence="6">
    <location>
        <begin position="117"/>
        <end position="456"/>
    </location>
</feature>
<dbReference type="NCBIfam" id="NF006388">
    <property type="entry name" value="PRK08637.1"/>
    <property type="match status" value="1"/>
</dbReference>
<organism evidence="7 8">
    <name type="scientific">Draconibacterium orientale</name>
    <dbReference type="NCBI Taxonomy" id="1168034"/>
    <lineage>
        <taxon>Bacteria</taxon>
        <taxon>Pseudomonadati</taxon>
        <taxon>Bacteroidota</taxon>
        <taxon>Bacteroidia</taxon>
        <taxon>Marinilabiliales</taxon>
        <taxon>Prolixibacteraceae</taxon>
        <taxon>Draconibacterium</taxon>
    </lineage>
</organism>
<reference evidence="7 8" key="1">
    <citation type="submission" date="2016-10" db="EMBL/GenBank/DDBJ databases">
        <authorList>
            <person name="de Groot N.N."/>
        </authorList>
    </citation>
    <scope>NUCLEOTIDE SEQUENCE [LARGE SCALE GENOMIC DNA]</scope>
    <source>
        <strain evidence="7 8">DSM 25947</strain>
    </source>
</reference>
<dbReference type="GO" id="GO:0030170">
    <property type="term" value="F:pyridoxal phosphate binding"/>
    <property type="evidence" value="ECO:0007669"/>
    <property type="project" value="InterPro"/>
</dbReference>
<gene>
    <name evidence="7" type="ORF">SAMN05444285_12432</name>
</gene>
<keyword evidence="5" id="KW-0663">Pyridoxal phosphate</keyword>
<proteinExistence type="inferred from homology"/>
<keyword evidence="4 7" id="KW-0808">Transferase</keyword>
<name>A0A1I0HE70_9BACT</name>
<keyword evidence="3 7" id="KW-0032">Aminotransferase</keyword>
<dbReference type="Gene3D" id="3.90.1150.10">
    <property type="entry name" value="Aspartate Aminotransferase, domain 1"/>
    <property type="match status" value="1"/>
</dbReference>
<dbReference type="GO" id="GO:0006520">
    <property type="term" value="P:amino acid metabolic process"/>
    <property type="evidence" value="ECO:0007669"/>
    <property type="project" value="InterPro"/>
</dbReference>
<accession>A0A1I0HE70</accession>
<dbReference type="InterPro" id="IPR004839">
    <property type="entry name" value="Aminotransferase_I/II_large"/>
</dbReference>
<dbReference type="CDD" id="cd00609">
    <property type="entry name" value="AAT_like"/>
    <property type="match status" value="1"/>
</dbReference>
<evidence type="ECO:0000256" key="1">
    <source>
        <dbReference type="ARBA" id="ARBA00001933"/>
    </source>
</evidence>
<dbReference type="SUPFAM" id="SSF53383">
    <property type="entry name" value="PLP-dependent transferases"/>
    <property type="match status" value="1"/>
</dbReference>
<evidence type="ECO:0000313" key="7">
    <source>
        <dbReference type="EMBL" id="SET81192.1"/>
    </source>
</evidence>
<evidence type="ECO:0000256" key="2">
    <source>
        <dbReference type="ARBA" id="ARBA00007441"/>
    </source>
</evidence>
<dbReference type="InterPro" id="IPR015422">
    <property type="entry name" value="PyrdxlP-dep_Trfase_small"/>
</dbReference>
<dbReference type="PANTHER" id="PTHR46383">
    <property type="entry name" value="ASPARTATE AMINOTRANSFERASE"/>
    <property type="match status" value="1"/>
</dbReference>
<dbReference type="InterPro" id="IPR015421">
    <property type="entry name" value="PyrdxlP-dep_Trfase_major"/>
</dbReference>
<dbReference type="EMBL" id="FOHT01000024">
    <property type="protein sequence ID" value="SET81192.1"/>
    <property type="molecule type" value="Genomic_DNA"/>
</dbReference>
<dbReference type="Proteomes" id="UP000181981">
    <property type="component" value="Unassembled WGS sequence"/>
</dbReference>
<evidence type="ECO:0000256" key="3">
    <source>
        <dbReference type="ARBA" id="ARBA00022576"/>
    </source>
</evidence>
<dbReference type="Gene3D" id="3.40.640.10">
    <property type="entry name" value="Type I PLP-dependent aspartate aminotransferase-like (Major domain)"/>
    <property type="match status" value="1"/>
</dbReference>
<evidence type="ECO:0000256" key="5">
    <source>
        <dbReference type="ARBA" id="ARBA00022898"/>
    </source>
</evidence>
<dbReference type="AlphaFoldDB" id="A0A1I0HE70"/>
<dbReference type="GO" id="GO:0008483">
    <property type="term" value="F:transaminase activity"/>
    <property type="evidence" value="ECO:0007669"/>
    <property type="project" value="UniProtKB-KW"/>
</dbReference>
<dbReference type="InterPro" id="IPR050596">
    <property type="entry name" value="AspAT/PAT-like"/>
</dbReference>